<comment type="caution">
    <text evidence="10">The sequence shown here is derived from an EMBL/GenBank/DDBJ whole genome shotgun (WGS) entry which is preliminary data.</text>
</comment>
<feature type="transmembrane region" description="Helical" evidence="9">
    <location>
        <begin position="182"/>
        <end position="202"/>
    </location>
</feature>
<name>U2TWK2_9ACTN</name>
<feature type="transmembrane region" description="Helical" evidence="9">
    <location>
        <begin position="209"/>
        <end position="241"/>
    </location>
</feature>
<dbReference type="EMBL" id="AWEZ01000010">
    <property type="protein sequence ID" value="ERL10418.1"/>
    <property type="molecule type" value="Genomic_DNA"/>
</dbReference>
<dbReference type="RefSeq" id="WP_021725150.1">
    <property type="nucleotide sequence ID" value="NZ_AWEZ01000010.1"/>
</dbReference>
<dbReference type="Pfam" id="PF03609">
    <property type="entry name" value="EII-Sor"/>
    <property type="match status" value="1"/>
</dbReference>
<feature type="transmembrane region" description="Helical" evidence="9">
    <location>
        <begin position="141"/>
        <end position="162"/>
    </location>
</feature>
<keyword evidence="4" id="KW-0762">Sugar transport</keyword>
<dbReference type="AlphaFoldDB" id="U2TWK2"/>
<keyword evidence="11" id="KW-1185">Reference proteome</keyword>
<keyword evidence="8 9" id="KW-0472">Membrane</keyword>
<organism evidence="10 11">
    <name type="scientific">Olsenella profusa F0195</name>
    <dbReference type="NCBI Taxonomy" id="1125712"/>
    <lineage>
        <taxon>Bacteria</taxon>
        <taxon>Bacillati</taxon>
        <taxon>Actinomycetota</taxon>
        <taxon>Coriobacteriia</taxon>
        <taxon>Coriobacteriales</taxon>
        <taxon>Atopobiaceae</taxon>
        <taxon>Olsenella</taxon>
    </lineage>
</organism>
<comment type="subcellular location">
    <subcellularLocation>
        <location evidence="1">Cell membrane</location>
        <topology evidence="1">Multi-pass membrane protein</topology>
    </subcellularLocation>
</comment>
<gene>
    <name evidence="10" type="ORF">HMPREF1316_1918</name>
</gene>
<dbReference type="PANTHER" id="PTHR32502:SF8">
    <property type="entry name" value="N-ACETYLGALACTOSAMINE PERMEASE IIC COMPONENT 1"/>
    <property type="match status" value="1"/>
</dbReference>
<dbReference type="PANTHER" id="PTHR32502">
    <property type="entry name" value="N-ACETYLGALACTOSAMINE PERMEASE II COMPONENT-RELATED"/>
    <property type="match status" value="1"/>
</dbReference>
<dbReference type="InterPro" id="IPR004700">
    <property type="entry name" value="PTS_IIC_man"/>
</dbReference>
<feature type="transmembrane region" description="Helical" evidence="9">
    <location>
        <begin position="98"/>
        <end position="120"/>
    </location>
</feature>
<dbReference type="eggNOG" id="COG3715">
    <property type="taxonomic scope" value="Bacteria"/>
</dbReference>
<evidence type="ECO:0000256" key="3">
    <source>
        <dbReference type="ARBA" id="ARBA00022475"/>
    </source>
</evidence>
<evidence type="ECO:0000313" key="11">
    <source>
        <dbReference type="Proteomes" id="UP000016638"/>
    </source>
</evidence>
<reference evidence="10 11" key="1">
    <citation type="submission" date="2013-08" db="EMBL/GenBank/DDBJ databases">
        <authorList>
            <person name="Durkin A.S."/>
            <person name="Haft D.R."/>
            <person name="McCorrison J."/>
            <person name="Torralba M."/>
            <person name="Gillis M."/>
            <person name="Haft D.H."/>
            <person name="Methe B."/>
            <person name="Sutton G."/>
            <person name="Nelson K.E."/>
        </authorList>
    </citation>
    <scope>NUCLEOTIDE SEQUENCE [LARGE SCALE GENOMIC DNA]</scope>
    <source>
        <strain evidence="10 11">F0195</strain>
    </source>
</reference>
<dbReference type="InterPro" id="IPR050303">
    <property type="entry name" value="GatZ_KbaZ_carbometab"/>
</dbReference>
<keyword evidence="5" id="KW-0598">Phosphotransferase system</keyword>
<dbReference type="PATRIC" id="fig|1125712.3.peg.299"/>
<keyword evidence="2" id="KW-0813">Transport</keyword>
<keyword evidence="6 9" id="KW-0812">Transmembrane</keyword>
<evidence type="ECO:0000256" key="7">
    <source>
        <dbReference type="ARBA" id="ARBA00022989"/>
    </source>
</evidence>
<keyword evidence="3" id="KW-1003">Cell membrane</keyword>
<evidence type="ECO:0000256" key="1">
    <source>
        <dbReference type="ARBA" id="ARBA00004651"/>
    </source>
</evidence>
<evidence type="ECO:0000256" key="2">
    <source>
        <dbReference type="ARBA" id="ARBA00022448"/>
    </source>
</evidence>
<evidence type="ECO:0000256" key="9">
    <source>
        <dbReference type="SAM" id="Phobius"/>
    </source>
</evidence>
<protein>
    <submittedName>
        <fullName evidence="10">PTS system sorbose-specific iic component</fullName>
    </submittedName>
</protein>
<evidence type="ECO:0000256" key="8">
    <source>
        <dbReference type="ARBA" id="ARBA00023136"/>
    </source>
</evidence>
<evidence type="ECO:0000256" key="4">
    <source>
        <dbReference type="ARBA" id="ARBA00022597"/>
    </source>
</evidence>
<dbReference type="OrthoDB" id="3190125at2"/>
<dbReference type="GO" id="GO:0009401">
    <property type="term" value="P:phosphoenolpyruvate-dependent sugar phosphotransferase system"/>
    <property type="evidence" value="ECO:0007669"/>
    <property type="project" value="UniProtKB-KW"/>
</dbReference>
<evidence type="ECO:0000313" key="10">
    <source>
        <dbReference type="EMBL" id="ERL10418.1"/>
    </source>
</evidence>
<dbReference type="Proteomes" id="UP000016638">
    <property type="component" value="Unassembled WGS sequence"/>
</dbReference>
<keyword evidence="7 9" id="KW-1133">Transmembrane helix</keyword>
<evidence type="ECO:0000256" key="5">
    <source>
        <dbReference type="ARBA" id="ARBA00022683"/>
    </source>
</evidence>
<sequence>MSSLVSAILVGLVGVFCMLDSRLLGRLNFEQPLIGATLVGIVLGDPATGLAVGAATELVSMGLVAVGAAVPPDMVLGGIVASAFACLTGASAETAMTIAIPIAVLGQLLGIVFRSVIAILTHRADAAISEGRFKQATNMHIVVGTILYSLMYFVPIFFAVFLGTDAVQAVVDLIPEWLSTGLNVSAMLLTAYGLALLLSLMLNRKMAAFLALGFLLASYLGLSVTAVSLIAVCLAVILLGVRHREGGSARLVSAGPDNADYDPLEDDDE</sequence>
<accession>U2TWK2</accession>
<dbReference type="STRING" id="1125712.HMPREF1316_1918"/>
<dbReference type="GO" id="GO:0005886">
    <property type="term" value="C:plasma membrane"/>
    <property type="evidence" value="ECO:0007669"/>
    <property type="project" value="UniProtKB-SubCell"/>
</dbReference>
<dbReference type="PROSITE" id="PS51106">
    <property type="entry name" value="PTS_EIIC_TYPE_4"/>
    <property type="match status" value="1"/>
</dbReference>
<evidence type="ECO:0000256" key="6">
    <source>
        <dbReference type="ARBA" id="ARBA00022692"/>
    </source>
</evidence>
<proteinExistence type="predicted"/>